<name>A0A0F8Z2C0_9ZZZZ</name>
<comment type="caution">
    <text evidence="1">The sequence shown here is derived from an EMBL/GenBank/DDBJ whole genome shotgun (WGS) entry which is preliminary data.</text>
</comment>
<proteinExistence type="predicted"/>
<reference evidence="1" key="1">
    <citation type="journal article" date="2015" name="Nature">
        <title>Complex archaea that bridge the gap between prokaryotes and eukaryotes.</title>
        <authorList>
            <person name="Spang A."/>
            <person name="Saw J.H."/>
            <person name="Jorgensen S.L."/>
            <person name="Zaremba-Niedzwiedzka K."/>
            <person name="Martijn J."/>
            <person name="Lind A.E."/>
            <person name="van Eijk R."/>
            <person name="Schleper C."/>
            <person name="Guy L."/>
            <person name="Ettema T.J."/>
        </authorList>
    </citation>
    <scope>NUCLEOTIDE SEQUENCE</scope>
</reference>
<organism evidence="1">
    <name type="scientific">marine sediment metagenome</name>
    <dbReference type="NCBI Taxonomy" id="412755"/>
    <lineage>
        <taxon>unclassified sequences</taxon>
        <taxon>metagenomes</taxon>
        <taxon>ecological metagenomes</taxon>
    </lineage>
</organism>
<dbReference type="EMBL" id="LAZR01050238">
    <property type="protein sequence ID" value="KKK87803.1"/>
    <property type="molecule type" value="Genomic_DNA"/>
</dbReference>
<evidence type="ECO:0000313" key="1">
    <source>
        <dbReference type="EMBL" id="KKK87803.1"/>
    </source>
</evidence>
<protein>
    <submittedName>
        <fullName evidence="1">Uncharacterized protein</fullName>
    </submittedName>
</protein>
<dbReference type="AlphaFoldDB" id="A0A0F8Z2C0"/>
<sequence length="172" mass="18988">MLVVVNEAGLRLPGMKLENPRWTMRQRLSALTTRSIEDVNPLVCLTSLLASCIADCRFGEPITSNHTAEPKVTHLSFAPVLSCTPSKRGRFAGKTLIVITLPPNVGGSYPTGLLNDVPLTVSSFYDSEWRRFTHSSRPLRKLYRTTSRKSCAGNLPESGVKGDPLDFTPRIF</sequence>
<accession>A0A0F8Z2C0</accession>
<gene>
    <name evidence="1" type="ORF">LCGC14_2749580</name>
</gene>